<organism evidence="2 3">
    <name type="scientific">Nocardia cyriacigeorgica</name>
    <dbReference type="NCBI Taxonomy" id="135487"/>
    <lineage>
        <taxon>Bacteria</taxon>
        <taxon>Bacillati</taxon>
        <taxon>Actinomycetota</taxon>
        <taxon>Actinomycetes</taxon>
        <taxon>Mycobacteriales</taxon>
        <taxon>Nocardiaceae</taxon>
        <taxon>Nocardia</taxon>
    </lineage>
</organism>
<proteinExistence type="predicted"/>
<dbReference type="EMBL" id="VBUT01000008">
    <property type="protein sequence ID" value="TLF75212.1"/>
    <property type="molecule type" value="Genomic_DNA"/>
</dbReference>
<protein>
    <submittedName>
        <fullName evidence="2">Uncharacterized protein</fullName>
    </submittedName>
</protein>
<evidence type="ECO:0000256" key="1">
    <source>
        <dbReference type="SAM" id="MobiDB-lite"/>
    </source>
</evidence>
<gene>
    <name evidence="2" type="ORF">FEK34_20825</name>
</gene>
<sequence length="77" mass="8186">MTDTSGPASEFSPPWLTPNESAGLDDVEGRGWVQWSDGTWGALGVDGFVVDVDPTSDHATCEPDPDWVISPEAGDDH</sequence>
<feature type="region of interest" description="Disordered" evidence="1">
    <location>
        <begin position="56"/>
        <end position="77"/>
    </location>
</feature>
<feature type="region of interest" description="Disordered" evidence="1">
    <location>
        <begin position="1"/>
        <end position="25"/>
    </location>
</feature>
<dbReference type="AlphaFoldDB" id="A0A5R8NHP3"/>
<comment type="caution">
    <text evidence="2">The sequence shown here is derived from an EMBL/GenBank/DDBJ whole genome shotgun (WGS) entry which is preliminary data.</text>
</comment>
<reference evidence="2 3" key="1">
    <citation type="submission" date="2019-05" db="EMBL/GenBank/DDBJ databases">
        <title>Genomes sequences of two Nocardia cyriacigeorgica environmental isolates, type strains Nocardia asteroides ATCC 19247 and Nocardia cyriacigeorgica DSM 44484.</title>
        <authorList>
            <person name="Vautrin F."/>
            <person name="Bergeron E."/>
            <person name="Dubost A."/>
            <person name="Abrouk D."/>
            <person name="Rodriguez Nava V."/>
            <person name="Pujic P."/>
        </authorList>
    </citation>
    <scope>NUCLEOTIDE SEQUENCE [LARGE SCALE GENOMIC DNA]</scope>
    <source>
        <strain evidence="2 3">EML 446</strain>
    </source>
</reference>
<evidence type="ECO:0000313" key="2">
    <source>
        <dbReference type="EMBL" id="TLF75212.1"/>
    </source>
</evidence>
<accession>A0A5R8NHP3</accession>
<dbReference type="Proteomes" id="UP000306378">
    <property type="component" value="Unassembled WGS sequence"/>
</dbReference>
<evidence type="ECO:0000313" key="3">
    <source>
        <dbReference type="Proteomes" id="UP000306378"/>
    </source>
</evidence>
<name>A0A5R8NHP3_9NOCA</name>
<dbReference type="RefSeq" id="WP_138450140.1">
    <property type="nucleotide sequence ID" value="NZ_VBUT01000008.1"/>
</dbReference>